<reference evidence="2" key="2">
    <citation type="submission" date="2010-07" db="EMBL/GenBank/DDBJ databases">
        <authorList>
            <consortium name="The Broad Institute Genome Sequencing Platform"/>
            <consortium name="Broad Institute Genome Sequencing Center for Infectious Disease"/>
            <person name="Ma L.-J."/>
            <person name="Dead R."/>
            <person name="Young S."/>
            <person name="Zeng Q."/>
            <person name="Koehrsen M."/>
            <person name="Alvarado L."/>
            <person name="Berlin A."/>
            <person name="Chapman S.B."/>
            <person name="Chen Z."/>
            <person name="Freedman E."/>
            <person name="Gellesch M."/>
            <person name="Goldberg J."/>
            <person name="Griggs A."/>
            <person name="Gujja S."/>
            <person name="Heilman E.R."/>
            <person name="Heiman D."/>
            <person name="Hepburn T."/>
            <person name="Howarth C."/>
            <person name="Jen D."/>
            <person name="Larson L."/>
            <person name="Mehta T."/>
            <person name="Neiman D."/>
            <person name="Pearson M."/>
            <person name="Roberts A."/>
            <person name="Saif S."/>
            <person name="Shea T."/>
            <person name="Shenoy N."/>
            <person name="Sisk P."/>
            <person name="Stolte C."/>
            <person name="Sykes S."/>
            <person name="Walk T."/>
            <person name="White J."/>
            <person name="Yandava C."/>
            <person name="Haas B."/>
            <person name="Nusbaum C."/>
            <person name="Birren B."/>
        </authorList>
    </citation>
    <scope>NUCLEOTIDE SEQUENCE</scope>
    <source>
        <strain evidence="2">R3-111a-1</strain>
    </source>
</reference>
<dbReference type="AlphaFoldDB" id="J3NRA5"/>
<name>J3NRA5_GAET3</name>
<sequence>MSNLSPDACSRGSDTNSLPIAGQHKPPHRLDHGEAIAPVTGPEDNTNQDATDASAAQQQQQRPLSDHLAPPPEDSTGIHSLPAELLTEICEFLIAKDDRVRTEPGDCRRGPDASAMRPLLALCLTSRRFASAARHTLYKTVSFYAPSRTITPSRRAPPPPVTREGKAKARAEAKAKAKAEAEVARLSVQGQRSLVLFLRSLLESASLQPLVCHLDCLVSLQGYIDPDTPRKPQPNGQLVQGFWEDVRRGVRVQRRADLHVLRLAGLIKPTPSWQRSGSGGQDGSPLTQPPATELYVGGRIYVALLCLCPRLKSTSFAVPVQAAAMNPAMEHPGSLANPYQELSGILEQALNSEDINPSLLCNLETVAVARQSVASSGSQGGRQTAGRIGCGLLTSLTRLPSVRTVELDRLRICLPPNLDVDGVESLRVGGLFTSADMVSIFSSPALKHLHLRAYGRNGVALAKDTETGVLSRAVPLAAASLITLDMGLPEVSSPWRHPHGNGPHRQASSTLRWLLGWDAPGRIRCLPSLRNLRELRIDAALLLGDASFALPANLGRMLPAGLERLYIREAHGMHPNRELLAGYWSTSHQSYRHWMEGCLLRIAATCTSQLRSLREVRFVRSPDQPEWELAVVSNAFRDVNVKFI</sequence>
<keyword evidence="4" id="KW-1185">Reference proteome</keyword>
<proteinExistence type="predicted"/>
<dbReference type="EnsemblFungi" id="EJT78711">
    <property type="protein sequence ID" value="EJT78711"/>
    <property type="gene ID" value="GGTG_03809"/>
</dbReference>
<evidence type="ECO:0008006" key="5">
    <source>
        <dbReference type="Google" id="ProtNLM"/>
    </source>
</evidence>
<evidence type="ECO:0000313" key="4">
    <source>
        <dbReference type="Proteomes" id="UP000006039"/>
    </source>
</evidence>
<reference evidence="3" key="5">
    <citation type="submission" date="2018-04" db="UniProtKB">
        <authorList>
            <consortium name="EnsemblFungi"/>
        </authorList>
    </citation>
    <scope>IDENTIFICATION</scope>
    <source>
        <strain evidence="3">R3-111a-1</strain>
    </source>
</reference>
<dbReference type="VEuPathDB" id="FungiDB:GGTG_03809"/>
<organism evidence="2">
    <name type="scientific">Gaeumannomyces tritici (strain R3-111a-1)</name>
    <name type="common">Wheat and barley take-all root rot fungus</name>
    <name type="synonym">Gaeumannomyces graminis var. tritici</name>
    <dbReference type="NCBI Taxonomy" id="644352"/>
    <lineage>
        <taxon>Eukaryota</taxon>
        <taxon>Fungi</taxon>
        <taxon>Dikarya</taxon>
        <taxon>Ascomycota</taxon>
        <taxon>Pezizomycotina</taxon>
        <taxon>Sordariomycetes</taxon>
        <taxon>Sordariomycetidae</taxon>
        <taxon>Magnaporthales</taxon>
        <taxon>Magnaporthaceae</taxon>
        <taxon>Gaeumannomyces</taxon>
    </lineage>
</organism>
<feature type="region of interest" description="Disordered" evidence="1">
    <location>
        <begin position="1"/>
        <end position="79"/>
    </location>
</feature>
<dbReference type="GeneID" id="20344267"/>
<feature type="compositionally biased region" description="Low complexity" evidence="1">
    <location>
        <begin position="44"/>
        <end position="61"/>
    </location>
</feature>
<gene>
    <name evidence="3" type="primary">20344267</name>
    <name evidence="2" type="ORF">GGTG_03809</name>
</gene>
<dbReference type="HOGENOM" id="CLU_425151_0_0_1"/>
<evidence type="ECO:0000256" key="1">
    <source>
        <dbReference type="SAM" id="MobiDB-lite"/>
    </source>
</evidence>
<evidence type="ECO:0000313" key="3">
    <source>
        <dbReference type="EnsemblFungi" id="EJT78711"/>
    </source>
</evidence>
<accession>J3NRA5</accession>
<reference evidence="3" key="4">
    <citation type="journal article" date="2015" name="G3 (Bethesda)">
        <title>Genome sequences of three phytopathogenic species of the Magnaporthaceae family of fungi.</title>
        <authorList>
            <person name="Okagaki L.H."/>
            <person name="Nunes C.C."/>
            <person name="Sailsbery J."/>
            <person name="Clay B."/>
            <person name="Brown D."/>
            <person name="John T."/>
            <person name="Oh Y."/>
            <person name="Young N."/>
            <person name="Fitzgerald M."/>
            <person name="Haas B.J."/>
            <person name="Zeng Q."/>
            <person name="Young S."/>
            <person name="Adiconis X."/>
            <person name="Fan L."/>
            <person name="Levin J.Z."/>
            <person name="Mitchell T.K."/>
            <person name="Okubara P.A."/>
            <person name="Farman M.L."/>
            <person name="Kohn L.M."/>
            <person name="Birren B."/>
            <person name="Ma L.-J."/>
            <person name="Dean R.A."/>
        </authorList>
    </citation>
    <scope>NUCLEOTIDE SEQUENCE</scope>
    <source>
        <strain evidence="3">R3-111a-1</strain>
    </source>
</reference>
<evidence type="ECO:0000313" key="2">
    <source>
        <dbReference type="EMBL" id="EJT78711.1"/>
    </source>
</evidence>
<reference evidence="4" key="1">
    <citation type="submission" date="2010-07" db="EMBL/GenBank/DDBJ databases">
        <title>The genome sequence of Gaeumannomyces graminis var. tritici strain R3-111a-1.</title>
        <authorList>
            <consortium name="The Broad Institute Genome Sequencing Platform"/>
            <person name="Ma L.-J."/>
            <person name="Dead R."/>
            <person name="Young S."/>
            <person name="Zeng Q."/>
            <person name="Koehrsen M."/>
            <person name="Alvarado L."/>
            <person name="Berlin A."/>
            <person name="Chapman S.B."/>
            <person name="Chen Z."/>
            <person name="Freedman E."/>
            <person name="Gellesch M."/>
            <person name="Goldberg J."/>
            <person name="Griggs A."/>
            <person name="Gujja S."/>
            <person name="Heilman E.R."/>
            <person name="Heiman D."/>
            <person name="Hepburn T."/>
            <person name="Howarth C."/>
            <person name="Jen D."/>
            <person name="Larson L."/>
            <person name="Mehta T."/>
            <person name="Neiman D."/>
            <person name="Pearson M."/>
            <person name="Roberts A."/>
            <person name="Saif S."/>
            <person name="Shea T."/>
            <person name="Shenoy N."/>
            <person name="Sisk P."/>
            <person name="Stolte C."/>
            <person name="Sykes S."/>
            <person name="Walk T."/>
            <person name="White J."/>
            <person name="Yandava C."/>
            <person name="Haas B."/>
            <person name="Nusbaum C."/>
            <person name="Birren B."/>
        </authorList>
    </citation>
    <scope>NUCLEOTIDE SEQUENCE [LARGE SCALE GENOMIC DNA]</scope>
    <source>
        <strain evidence="4">R3-111a-1</strain>
    </source>
</reference>
<dbReference type="RefSeq" id="XP_009219856.1">
    <property type="nucleotide sequence ID" value="XM_009221592.1"/>
</dbReference>
<dbReference type="EMBL" id="GL385396">
    <property type="protein sequence ID" value="EJT78711.1"/>
    <property type="molecule type" value="Genomic_DNA"/>
</dbReference>
<dbReference type="Proteomes" id="UP000006039">
    <property type="component" value="Unassembled WGS sequence"/>
</dbReference>
<protein>
    <recommendedName>
        <fullName evidence="5">F-box domain-containing protein</fullName>
    </recommendedName>
</protein>
<reference evidence="2" key="3">
    <citation type="submission" date="2010-09" db="EMBL/GenBank/DDBJ databases">
        <title>Annotation of Gaeumannomyces graminis var. tritici R3-111a-1.</title>
        <authorList>
            <consortium name="The Broad Institute Genome Sequencing Platform"/>
            <person name="Ma L.-J."/>
            <person name="Dead R."/>
            <person name="Young S.K."/>
            <person name="Zeng Q."/>
            <person name="Gargeya S."/>
            <person name="Fitzgerald M."/>
            <person name="Haas B."/>
            <person name="Abouelleil A."/>
            <person name="Alvarado L."/>
            <person name="Arachchi H.M."/>
            <person name="Berlin A."/>
            <person name="Brown A."/>
            <person name="Chapman S.B."/>
            <person name="Chen Z."/>
            <person name="Dunbar C."/>
            <person name="Freedman E."/>
            <person name="Gearin G."/>
            <person name="Gellesch M."/>
            <person name="Goldberg J."/>
            <person name="Griggs A."/>
            <person name="Gujja S."/>
            <person name="Heiman D."/>
            <person name="Howarth C."/>
            <person name="Larson L."/>
            <person name="Lui A."/>
            <person name="MacDonald P.J.P."/>
            <person name="Mehta T."/>
            <person name="Montmayeur A."/>
            <person name="Murphy C."/>
            <person name="Neiman D."/>
            <person name="Pearson M."/>
            <person name="Priest M."/>
            <person name="Roberts A."/>
            <person name="Saif S."/>
            <person name="Shea T."/>
            <person name="Shenoy N."/>
            <person name="Sisk P."/>
            <person name="Stolte C."/>
            <person name="Sykes S."/>
            <person name="Yandava C."/>
            <person name="Wortman J."/>
            <person name="Nusbaum C."/>
            <person name="Birren B."/>
        </authorList>
    </citation>
    <scope>NUCLEOTIDE SEQUENCE</scope>
    <source>
        <strain evidence="2">R3-111a-1</strain>
    </source>
</reference>
<dbReference type="OrthoDB" id="10688323at2759"/>